<feature type="region of interest" description="Disordered" evidence="5">
    <location>
        <begin position="516"/>
        <end position="555"/>
    </location>
</feature>
<feature type="compositionally biased region" description="Gly residues" evidence="5">
    <location>
        <begin position="396"/>
        <end position="412"/>
    </location>
</feature>
<evidence type="ECO:0000256" key="2">
    <source>
        <dbReference type="ARBA" id="ARBA00022801"/>
    </source>
</evidence>
<feature type="compositionally biased region" description="Low complexity" evidence="5">
    <location>
        <begin position="538"/>
        <end position="555"/>
    </location>
</feature>
<comment type="similarity">
    <text evidence="1 4">Belongs to the glycosyl hydrolase 1 family.</text>
</comment>
<dbReference type="PRINTS" id="PR00131">
    <property type="entry name" value="GLHYDRLASE1"/>
</dbReference>
<name>A0ABV3UVJ7_9CORY</name>
<dbReference type="Proteomes" id="UP001558353">
    <property type="component" value="Unassembled WGS sequence"/>
</dbReference>
<keyword evidence="3" id="KW-0326">Glycosidase</keyword>
<gene>
    <name evidence="6" type="ORF">VVR64_07600</name>
</gene>
<dbReference type="Pfam" id="PF00232">
    <property type="entry name" value="Glyco_hydro_1"/>
    <property type="match status" value="2"/>
</dbReference>
<reference evidence="6 7" key="1">
    <citation type="journal article" date="2024" name="Fungal Genet. Biol.">
        <title>The porcine skin microbiome exhibits broad fungal antagonism.</title>
        <authorList>
            <person name="De La Cruz K.F."/>
            <person name="Townsend E.C."/>
            <person name="Alex Cheong J.Z."/>
            <person name="Salamzade R."/>
            <person name="Liu A."/>
            <person name="Sandstrom S."/>
            <person name="Davila E."/>
            <person name="Huang L."/>
            <person name="Xu K.H."/>
            <person name="Wu S.Y."/>
            <person name="Meudt J.J."/>
            <person name="Shanmuganayagam D."/>
            <person name="Gibson A.L.F."/>
            <person name="Kalan L.R."/>
        </authorList>
    </citation>
    <scope>NUCLEOTIDE SEQUENCE [LARGE SCALE GENOMIC DNA]</scope>
    <source>
        <strain evidence="6 7">LK2569</strain>
    </source>
</reference>
<organism evidence="6 7">
    <name type="scientific">Corynebacterium xerosis</name>
    <dbReference type="NCBI Taxonomy" id="1725"/>
    <lineage>
        <taxon>Bacteria</taxon>
        <taxon>Bacillati</taxon>
        <taxon>Actinomycetota</taxon>
        <taxon>Actinomycetes</taxon>
        <taxon>Mycobacteriales</taxon>
        <taxon>Corynebacteriaceae</taxon>
        <taxon>Corynebacterium</taxon>
    </lineage>
</organism>
<evidence type="ECO:0000313" key="6">
    <source>
        <dbReference type="EMBL" id="MEX3528926.1"/>
    </source>
</evidence>
<feature type="compositionally biased region" description="Low complexity" evidence="5">
    <location>
        <begin position="383"/>
        <end position="395"/>
    </location>
</feature>
<protein>
    <submittedName>
        <fullName evidence="6">Family 1 glycosylhydrolase</fullName>
    </submittedName>
</protein>
<evidence type="ECO:0000256" key="4">
    <source>
        <dbReference type="RuleBase" id="RU003690"/>
    </source>
</evidence>
<dbReference type="InterPro" id="IPR001360">
    <property type="entry name" value="Glyco_hydro_1"/>
</dbReference>
<dbReference type="PANTHER" id="PTHR10353:SF209">
    <property type="entry name" value="GALACTOLIPID GALACTOSYLTRANSFERASE SFR2, CHLOROPLASTIC"/>
    <property type="match status" value="1"/>
</dbReference>
<evidence type="ECO:0000313" key="7">
    <source>
        <dbReference type="Proteomes" id="UP001558353"/>
    </source>
</evidence>
<dbReference type="InterPro" id="IPR017853">
    <property type="entry name" value="GH"/>
</dbReference>
<proteinExistence type="inferred from homology"/>
<comment type="caution">
    <text evidence="6">The sequence shown here is derived from an EMBL/GenBank/DDBJ whole genome shotgun (WGS) entry which is preliminary data.</text>
</comment>
<dbReference type="SUPFAM" id="SSF51445">
    <property type="entry name" value="(Trans)glycosidases"/>
    <property type="match status" value="1"/>
</dbReference>
<evidence type="ECO:0000256" key="3">
    <source>
        <dbReference type="ARBA" id="ARBA00023295"/>
    </source>
</evidence>
<evidence type="ECO:0000256" key="1">
    <source>
        <dbReference type="ARBA" id="ARBA00010838"/>
    </source>
</evidence>
<feature type="region of interest" description="Disordered" evidence="5">
    <location>
        <begin position="363"/>
        <end position="417"/>
    </location>
</feature>
<accession>A0ABV3UVJ7</accession>
<evidence type="ECO:0000256" key="5">
    <source>
        <dbReference type="SAM" id="MobiDB-lite"/>
    </source>
</evidence>
<keyword evidence="7" id="KW-1185">Reference proteome</keyword>
<dbReference type="Gene3D" id="3.20.20.80">
    <property type="entry name" value="Glycosidases"/>
    <property type="match status" value="1"/>
</dbReference>
<dbReference type="RefSeq" id="WP_368522545.1">
    <property type="nucleotide sequence ID" value="NZ_JAYWMA010000007.1"/>
</dbReference>
<dbReference type="EMBL" id="JAYWMA010000007">
    <property type="protein sequence ID" value="MEX3528926.1"/>
    <property type="molecule type" value="Genomic_DNA"/>
</dbReference>
<sequence length="555" mass="59973">MSSPDPARARTLEPMPRTSAAAEPLLHDVDLGGLLIGTASAAAQIEGGNENNDWLDWARVPGNIADGSTPLRATDHWNRWREDNELMGSLGLPIARLGVEWARIEPRPGEFDHAVLDRYREEIADLRDKGIRPLVTLHHFVNPRWFAARGGFTAKDSAAAYLRYAETTVRALDDLVDEWVTINEPNVYATQAHMFRSGPPGNKSWRDTMAVLRNTAVSHIRGYELIHGIQGDRAKVGIAHHARAFAPRDPRNPLHRGLARVSRHLFQDIVADAHLAGKFHPLLGGAKMGRDLPSGRHHDFLGLNYYSRTAVDQLDDGTFVGAPVNDLGWEIHPEGLVECARDLHQRFGGPVWITENGTCDLGDPFPGGLGSNGSGSSSGGSSGDASSSSGSRSSGSNGGHGDGGVAKQGGSVGDYANPDAAAADRRLESFRPRFILEHLRAIAESYVPIERYYHWCFVDNWEWADGEEPRFGIVRLDYATQERTVKPSGRMLSELAAAGRITPGLHERYTVGRRYPIADENTDPNVRAGTAGSGSAGSGAIDSDSGSGATDGPAS</sequence>
<keyword evidence="2" id="KW-0378">Hydrolase</keyword>
<dbReference type="PANTHER" id="PTHR10353">
    <property type="entry name" value="GLYCOSYL HYDROLASE"/>
    <property type="match status" value="1"/>
</dbReference>
<feature type="compositionally biased region" description="Gly residues" evidence="5">
    <location>
        <begin position="365"/>
        <end position="382"/>
    </location>
</feature>